<evidence type="ECO:0000313" key="1">
    <source>
        <dbReference type="EMBL" id="QCT02856.1"/>
    </source>
</evidence>
<dbReference type="RefSeq" id="WP_175415269.1">
    <property type="nucleotide sequence ID" value="NZ_CP040396.1"/>
</dbReference>
<protein>
    <submittedName>
        <fullName evidence="1">Zinc finger (CCCH type) protein, putative</fullName>
    </submittedName>
</protein>
<sequence>MNPDAYQVISDLYNRWFAVQTSNPELLVDYVVWNQIVSALPKDYVLPDPLIYNIG</sequence>
<dbReference type="EMBL" id="CP040396">
    <property type="protein sequence ID" value="QCT02856.1"/>
    <property type="molecule type" value="Genomic_DNA"/>
</dbReference>
<dbReference type="AlphaFoldDB" id="A0A4P8XJP0"/>
<organism evidence="1 2">
    <name type="scientific">Paenibacillus algicola</name>
    <dbReference type="NCBI Taxonomy" id="2565926"/>
    <lineage>
        <taxon>Bacteria</taxon>
        <taxon>Bacillati</taxon>
        <taxon>Bacillota</taxon>
        <taxon>Bacilli</taxon>
        <taxon>Bacillales</taxon>
        <taxon>Paenibacillaceae</taxon>
        <taxon>Paenibacillus</taxon>
    </lineage>
</organism>
<keyword evidence="2" id="KW-1185">Reference proteome</keyword>
<name>A0A4P8XJP0_9BACL</name>
<reference evidence="1 2" key="1">
    <citation type="submission" date="2019-05" db="EMBL/GenBank/DDBJ databases">
        <authorList>
            <person name="Chen C."/>
        </authorList>
    </citation>
    <scope>NUCLEOTIDE SEQUENCE [LARGE SCALE GENOMIC DNA]</scope>
    <source>
        <strain evidence="1 2">HB172198</strain>
    </source>
</reference>
<proteinExistence type="predicted"/>
<dbReference type="Proteomes" id="UP000300879">
    <property type="component" value="Chromosome"/>
</dbReference>
<accession>A0A4P8XJP0</accession>
<gene>
    <name evidence="1" type="ORF">E6C60_2141</name>
</gene>
<evidence type="ECO:0000313" key="2">
    <source>
        <dbReference type="Proteomes" id="UP000300879"/>
    </source>
</evidence>
<dbReference type="KEGG" id="palo:E6C60_2141"/>